<keyword evidence="2" id="KW-0614">Plasmid</keyword>
<sequence length="56" mass="6326">MPSRTVRGRWAVQSGRMMLAVPYAHAIEDSVIHHMFVGPGARRRAQRWVDARADPA</sequence>
<dbReference type="EMBL" id="KF439868">
    <property type="protein sequence ID" value="AKG90542.1"/>
    <property type="molecule type" value="Genomic_DNA"/>
</dbReference>
<dbReference type="RefSeq" id="WP_172685882.1">
    <property type="nucleotide sequence ID" value="NZ_AP024182.1"/>
</dbReference>
<organism evidence="2">
    <name type="scientific">Rhodococcus hoagii</name>
    <name type="common">Corynebacterium equii</name>
    <dbReference type="NCBI Taxonomy" id="43767"/>
    <lineage>
        <taxon>Bacteria</taxon>
        <taxon>Bacillati</taxon>
        <taxon>Actinomycetota</taxon>
        <taxon>Actinomycetes</taxon>
        <taxon>Mycobacteriales</taxon>
        <taxon>Nocardiaceae</taxon>
        <taxon>Prescottella</taxon>
    </lineage>
</organism>
<evidence type="ECO:0000313" key="2">
    <source>
        <dbReference type="EMBL" id="AKG90542.1"/>
    </source>
</evidence>
<proteinExistence type="predicted"/>
<dbReference type="AlphaFoldDB" id="A0A0F7ID86"/>
<name>A0A0F7ID86_RHOHA</name>
<evidence type="ECO:0000313" key="1">
    <source>
        <dbReference type="EMBL" id="AKF16046.1"/>
    </source>
</evidence>
<protein>
    <submittedName>
        <fullName evidence="2">Uncharacterized protein</fullName>
    </submittedName>
</protein>
<geneLocation type="plasmid" evidence="1">
    <name>pVAPN2012</name>
</geneLocation>
<accession>A0A0F7ID86</accession>
<geneLocation type="plasmid" evidence="2">
    <name>pVAPN1571</name>
</geneLocation>
<gene>
    <name evidence="1" type="ORF">pVAPN2012_0930</name>
    <name evidence="2" type="ORF">pVAPN_0930</name>
</gene>
<reference evidence="2" key="1">
    <citation type="journal article" date="2015" name="Infect. Immun.">
        <title>An Invertron-Like Linear Plasmid Mediates Intracellular Survival and Virulence in Bovine Isolates of Rhodococcus equi.</title>
        <authorList>
            <person name="Valero-Rello A."/>
            <person name="Hapeshi A."/>
            <person name="Anastasi E."/>
            <person name="Alvarez S."/>
            <person name="Scortti M."/>
            <person name="Meijer W.G."/>
            <person name="MacArthur I."/>
            <person name="Vazquez-Boland J.A."/>
        </authorList>
    </citation>
    <scope>NUCLEOTIDE SEQUENCE</scope>
    <source>
        <strain evidence="2">PAM1571</strain>
        <strain evidence="1">PAM2012</strain>
        <plasmid evidence="2">pVAPN1571</plasmid>
        <plasmid evidence="1">pVAPN2012</plasmid>
    </source>
</reference>
<dbReference type="EMBL" id="KP851975">
    <property type="protein sequence ID" value="AKF16046.1"/>
    <property type="molecule type" value="Genomic_DNA"/>
</dbReference>